<dbReference type="EMBL" id="VFQX01000022">
    <property type="protein sequence ID" value="KAF0979949.1"/>
    <property type="molecule type" value="Genomic_DNA"/>
</dbReference>
<dbReference type="GeneID" id="68108320"/>
<dbReference type="InterPro" id="IPR011057">
    <property type="entry name" value="Mss4-like_sf"/>
</dbReference>
<reference evidence="5 6" key="1">
    <citation type="journal article" date="2019" name="Sci. Rep.">
        <title>Nanopore sequencing improves the draft genome of the human pathogenic amoeba Naegleria fowleri.</title>
        <authorList>
            <person name="Liechti N."/>
            <person name="Schurch N."/>
            <person name="Bruggmann R."/>
            <person name="Wittwer M."/>
        </authorList>
    </citation>
    <scope>NUCLEOTIDE SEQUENCE [LARGE SCALE GENOMIC DNA]</scope>
    <source>
        <strain evidence="5 6">ATCC 30894</strain>
    </source>
</reference>
<protein>
    <recommendedName>
        <fullName evidence="4">CENP-V/GFA domain-containing protein</fullName>
    </recommendedName>
</protein>
<dbReference type="RefSeq" id="XP_044564662.1">
    <property type="nucleotide sequence ID" value="XM_044701383.1"/>
</dbReference>
<gene>
    <name evidence="5" type="ORF">FDP41_001102</name>
</gene>
<dbReference type="Gene3D" id="2.170.150.70">
    <property type="match status" value="1"/>
</dbReference>
<dbReference type="OMA" id="DCSLCRR"/>
<dbReference type="InterPro" id="IPR052355">
    <property type="entry name" value="CENP-V-like"/>
</dbReference>
<dbReference type="VEuPathDB" id="AmoebaDB:NF0012570"/>
<dbReference type="GO" id="GO:0016846">
    <property type="term" value="F:carbon-sulfur lyase activity"/>
    <property type="evidence" value="ECO:0007669"/>
    <property type="project" value="InterPro"/>
</dbReference>
<dbReference type="Proteomes" id="UP000444721">
    <property type="component" value="Unassembled WGS sequence"/>
</dbReference>
<organism evidence="5 6">
    <name type="scientific">Naegleria fowleri</name>
    <name type="common">Brain eating amoeba</name>
    <dbReference type="NCBI Taxonomy" id="5763"/>
    <lineage>
        <taxon>Eukaryota</taxon>
        <taxon>Discoba</taxon>
        <taxon>Heterolobosea</taxon>
        <taxon>Tetramitia</taxon>
        <taxon>Eutetramitia</taxon>
        <taxon>Vahlkampfiidae</taxon>
        <taxon>Naegleria</taxon>
    </lineage>
</organism>
<comment type="caution">
    <text evidence="5">The sequence shown here is derived from an EMBL/GenBank/DDBJ whole genome shotgun (WGS) entry which is preliminary data.</text>
</comment>
<feature type="domain" description="CENP-V/GFA" evidence="4">
    <location>
        <begin position="11"/>
        <end position="135"/>
    </location>
</feature>
<keyword evidence="3" id="KW-0862">Zinc</keyword>
<dbReference type="AlphaFoldDB" id="A0A6A5C3S4"/>
<evidence type="ECO:0000313" key="5">
    <source>
        <dbReference type="EMBL" id="KAF0979949.1"/>
    </source>
</evidence>
<evidence type="ECO:0000259" key="4">
    <source>
        <dbReference type="PROSITE" id="PS51891"/>
    </source>
</evidence>
<dbReference type="InterPro" id="IPR006913">
    <property type="entry name" value="CENP-V/GFA"/>
</dbReference>
<dbReference type="GO" id="GO:0046872">
    <property type="term" value="F:metal ion binding"/>
    <property type="evidence" value="ECO:0007669"/>
    <property type="project" value="UniProtKB-KW"/>
</dbReference>
<name>A0A6A5C3S4_NAEFO</name>
<proteinExistence type="inferred from homology"/>
<dbReference type="SUPFAM" id="SSF51316">
    <property type="entry name" value="Mss4-like"/>
    <property type="match status" value="1"/>
</dbReference>
<dbReference type="PANTHER" id="PTHR28620:SF1">
    <property type="entry name" value="CENP-V_GFA DOMAIN-CONTAINING PROTEIN"/>
    <property type="match status" value="1"/>
</dbReference>
<dbReference type="PROSITE" id="PS51891">
    <property type="entry name" value="CENP_V_GFA"/>
    <property type="match status" value="1"/>
</dbReference>
<dbReference type="VEuPathDB" id="AmoebaDB:FDP41_001102"/>
<evidence type="ECO:0000256" key="2">
    <source>
        <dbReference type="ARBA" id="ARBA00022723"/>
    </source>
</evidence>
<keyword evidence="2" id="KW-0479">Metal-binding</keyword>
<comment type="similarity">
    <text evidence="1">Belongs to the Gfa family.</text>
</comment>
<sequence>MSQQQDYKVELSFSCHCGFMKCKTKQKSLKPVSSDSPLELTVLDCNCSMCRRKGFLHHIVSEKNFQSPNELSQLHSYSFQTHVAKHYFCPVCGICTFYKPRSNPDGWSVNFRCIDDESAKLVKHVVELFDGQNWEENGQKIKHLSE</sequence>
<dbReference type="Pfam" id="PF04828">
    <property type="entry name" value="GFA"/>
    <property type="match status" value="1"/>
</dbReference>
<evidence type="ECO:0000313" key="6">
    <source>
        <dbReference type="Proteomes" id="UP000444721"/>
    </source>
</evidence>
<dbReference type="VEuPathDB" id="AmoebaDB:NfTy_049370"/>
<evidence type="ECO:0000256" key="1">
    <source>
        <dbReference type="ARBA" id="ARBA00005495"/>
    </source>
</evidence>
<keyword evidence="6" id="KW-1185">Reference proteome</keyword>
<dbReference type="PANTHER" id="PTHR28620">
    <property type="entry name" value="CENTROMERE PROTEIN V"/>
    <property type="match status" value="1"/>
</dbReference>
<evidence type="ECO:0000256" key="3">
    <source>
        <dbReference type="ARBA" id="ARBA00022833"/>
    </source>
</evidence>
<accession>A0A6A5C3S4</accession>
<dbReference type="OrthoDB" id="2993351at2759"/>